<comment type="caution">
    <text evidence="1">The sequence shown here is derived from an EMBL/GenBank/DDBJ whole genome shotgun (WGS) entry which is preliminary data.</text>
</comment>
<organism evidence="1 2">
    <name type="scientific">Colletotrichum nymphaeae SA-01</name>
    <dbReference type="NCBI Taxonomy" id="1460502"/>
    <lineage>
        <taxon>Eukaryota</taxon>
        <taxon>Fungi</taxon>
        <taxon>Dikarya</taxon>
        <taxon>Ascomycota</taxon>
        <taxon>Pezizomycotina</taxon>
        <taxon>Sordariomycetes</taxon>
        <taxon>Hypocreomycetidae</taxon>
        <taxon>Glomerellales</taxon>
        <taxon>Glomerellaceae</taxon>
        <taxon>Colletotrichum</taxon>
        <taxon>Colletotrichum acutatum species complex</taxon>
    </lineage>
</organism>
<evidence type="ECO:0000313" key="2">
    <source>
        <dbReference type="Proteomes" id="UP000070054"/>
    </source>
</evidence>
<dbReference type="AlphaFoldDB" id="A0A135URU0"/>
<reference evidence="1 2" key="1">
    <citation type="submission" date="2014-02" db="EMBL/GenBank/DDBJ databases">
        <title>The genome sequence of Colletotrichum nymphaeae SA-01.</title>
        <authorList>
            <person name="Baroncelli R."/>
            <person name="Thon M.R."/>
        </authorList>
    </citation>
    <scope>NUCLEOTIDE SEQUENCE [LARGE SCALE GENOMIC DNA]</scope>
    <source>
        <strain evidence="1 2">SA-01</strain>
    </source>
</reference>
<accession>A0A135URU0</accession>
<protein>
    <submittedName>
        <fullName evidence="1">Uncharacterized protein</fullName>
    </submittedName>
</protein>
<proteinExistence type="predicted"/>
<name>A0A135URU0_9PEZI</name>
<evidence type="ECO:0000313" key="1">
    <source>
        <dbReference type="EMBL" id="KXH63124.1"/>
    </source>
</evidence>
<dbReference type="EMBL" id="JEMN01000229">
    <property type="protein sequence ID" value="KXH63124.1"/>
    <property type="molecule type" value="Genomic_DNA"/>
</dbReference>
<dbReference type="Proteomes" id="UP000070054">
    <property type="component" value="Unassembled WGS sequence"/>
</dbReference>
<feature type="non-terminal residue" evidence="1">
    <location>
        <position position="72"/>
    </location>
</feature>
<sequence length="72" mass="7869">MCADAASLQNLRARICIELLTQNLDARDADVSERLQQVQLEHSAFFDEAFIHEDNSPSPVGSTFTADMGSGI</sequence>
<keyword evidence="2" id="KW-1185">Reference proteome</keyword>
<gene>
    <name evidence="1" type="ORF">CNYM01_14379</name>
</gene>